<evidence type="ECO:0008006" key="3">
    <source>
        <dbReference type="Google" id="ProtNLM"/>
    </source>
</evidence>
<keyword evidence="2" id="KW-1185">Reference proteome</keyword>
<gene>
    <name evidence="1" type="ORF">NC998_08570</name>
</gene>
<sequence>MGDTTVDAILERAKDLKQALIEFVLEAEGELARALEVYSAEHLRSQQPDINQRNLWLDTFLTEGKVEDKTPLDLFLEDQAELSESDRALLSSWHHSFIGLFEIRQTLVDGFELMNWLTAKPYVVKPNNEATKQEMSRFQFGDILLARISPLTETEWMFSGPCIPMGKLGKPKLAVAIGNFKQDYKHALYSDAPELLEQSWQSVEQYHQDFLNFFGSDEVTMSGYELSKKIAEMQEKVTQQRLADAGIDDSKSLAQIAAEAGVDSAEMELVAEAAGADAKAVAKVMESTQAMKMVMPKVELPAELKKAEKVTVLAHPRWGQMFLPTYHRFESLLIADNLSSADNAEKLVRRYLESPEINAYVWYRLAEKYPRQLESLLQTVLQRPEFQLDQDLPGLLQEFDKPLEPDLPEVASVPVHLHDLFQEALAEVGKSKAKDKGKKKSTKGFQ</sequence>
<dbReference type="Proteomes" id="UP001464891">
    <property type="component" value="Unassembled WGS sequence"/>
</dbReference>
<dbReference type="EMBL" id="JAMPKM010000003">
    <property type="protein sequence ID" value="MEP0817150.1"/>
    <property type="molecule type" value="Genomic_DNA"/>
</dbReference>
<comment type="caution">
    <text evidence="1">The sequence shown here is derived from an EMBL/GenBank/DDBJ whole genome shotgun (WGS) entry which is preliminary data.</text>
</comment>
<dbReference type="RefSeq" id="WP_199299187.1">
    <property type="nucleotide sequence ID" value="NZ_JAMPKM010000003.1"/>
</dbReference>
<accession>A0ABV0J5U0</accession>
<evidence type="ECO:0000313" key="1">
    <source>
        <dbReference type="EMBL" id="MEP0817150.1"/>
    </source>
</evidence>
<protein>
    <recommendedName>
        <fullName evidence="3">DUF935 family protein</fullName>
    </recommendedName>
</protein>
<reference evidence="1 2" key="1">
    <citation type="submission" date="2022-04" db="EMBL/GenBank/DDBJ databases">
        <title>Positive selection, recombination, and allopatry shape intraspecific diversity of widespread and dominant cyanobacteria.</title>
        <authorList>
            <person name="Wei J."/>
            <person name="Shu W."/>
            <person name="Hu C."/>
        </authorList>
    </citation>
    <scope>NUCLEOTIDE SEQUENCE [LARGE SCALE GENOMIC DNA]</scope>
    <source>
        <strain evidence="1 2">GB2-A4</strain>
    </source>
</reference>
<organism evidence="1 2">
    <name type="scientific">Trichocoleus desertorum GB2-A4</name>
    <dbReference type="NCBI Taxonomy" id="2933944"/>
    <lineage>
        <taxon>Bacteria</taxon>
        <taxon>Bacillati</taxon>
        <taxon>Cyanobacteriota</taxon>
        <taxon>Cyanophyceae</taxon>
        <taxon>Leptolyngbyales</taxon>
        <taxon>Trichocoleusaceae</taxon>
        <taxon>Trichocoleus</taxon>
    </lineage>
</organism>
<proteinExistence type="predicted"/>
<name>A0ABV0J5U0_9CYAN</name>
<evidence type="ECO:0000313" key="2">
    <source>
        <dbReference type="Proteomes" id="UP001464891"/>
    </source>
</evidence>